<dbReference type="GO" id="GO:0005886">
    <property type="term" value="C:plasma membrane"/>
    <property type="evidence" value="ECO:0007669"/>
    <property type="project" value="UniProtKB-SubCell"/>
</dbReference>
<keyword evidence="11 12" id="KW-0539">Nucleus</keyword>
<evidence type="ECO:0000256" key="6">
    <source>
        <dbReference type="ARBA" id="ARBA00022723"/>
    </source>
</evidence>
<gene>
    <name evidence="14" type="ORF">WJX73_010876</name>
</gene>
<dbReference type="PANTHER" id="PTHR23418:SF0">
    <property type="entry name" value="ACIREDUCTONE DIOXYGENASE"/>
    <property type="match status" value="1"/>
</dbReference>
<dbReference type="HAMAP" id="MF_03154">
    <property type="entry name" value="Salvage_MtnD_euk"/>
    <property type="match status" value="1"/>
</dbReference>
<feature type="binding site" evidence="12">
    <location>
        <position position="104"/>
    </location>
    <ligand>
        <name>Ni(2+)</name>
        <dbReference type="ChEBI" id="CHEBI:49786"/>
        <note>for nickel-dependent acireductone dioxygenase activity</note>
    </ligand>
</feature>
<comment type="similarity">
    <text evidence="12">Belongs to the acireductone dioxygenase (ARD) family.</text>
</comment>
<dbReference type="PANTHER" id="PTHR23418">
    <property type="entry name" value="ACIREDUCTONE DIOXYGENASE"/>
    <property type="match status" value="1"/>
</dbReference>
<dbReference type="EC" id="1.13.11.54" evidence="12"/>
<evidence type="ECO:0000256" key="9">
    <source>
        <dbReference type="ARBA" id="ARBA00023004"/>
    </source>
</evidence>
<keyword evidence="9 12" id="KW-0408">Iron</keyword>
<dbReference type="GO" id="GO:0010309">
    <property type="term" value="F:acireductone dioxygenase [iron(II)-requiring] activity"/>
    <property type="evidence" value="ECO:0007669"/>
    <property type="project" value="UniProtKB-UniRule"/>
</dbReference>
<evidence type="ECO:0000256" key="5">
    <source>
        <dbReference type="ARBA" id="ARBA00022605"/>
    </source>
</evidence>
<keyword evidence="3 12" id="KW-0963">Cytoplasm</keyword>
<keyword evidence="15" id="KW-1185">Reference proteome</keyword>
<keyword evidence="6 12" id="KW-0479">Metal-binding</keyword>
<dbReference type="CDD" id="cd02232">
    <property type="entry name" value="cupin_ARD"/>
    <property type="match status" value="1"/>
</dbReference>
<evidence type="ECO:0000256" key="3">
    <source>
        <dbReference type="ARBA" id="ARBA00022490"/>
    </source>
</evidence>
<comment type="catalytic activity">
    <reaction evidence="1 12">
        <text>1,2-dihydroxy-5-(methylsulfanyl)pent-1-en-3-one + O2 = 4-methylsulfanyl-2-oxobutanoate + formate + 2 H(+)</text>
        <dbReference type="Rhea" id="RHEA:24504"/>
        <dbReference type="ChEBI" id="CHEBI:15378"/>
        <dbReference type="ChEBI" id="CHEBI:15379"/>
        <dbReference type="ChEBI" id="CHEBI:15740"/>
        <dbReference type="ChEBI" id="CHEBI:16723"/>
        <dbReference type="ChEBI" id="CHEBI:49252"/>
        <dbReference type="EC" id="1.13.11.54"/>
    </reaction>
</comment>
<dbReference type="GO" id="GO:0016151">
    <property type="term" value="F:nickel cation binding"/>
    <property type="evidence" value="ECO:0007669"/>
    <property type="project" value="UniProtKB-UniRule"/>
</dbReference>
<comment type="cofactor">
    <cofactor evidence="12">
        <name>Fe(2+)</name>
        <dbReference type="ChEBI" id="CHEBI:29033"/>
    </cofactor>
    <cofactor evidence="12">
        <name>Ni(2+)</name>
        <dbReference type="ChEBI" id="CHEBI:49786"/>
    </cofactor>
    <text evidence="12">Binds either 1 Fe or Ni cation per monomer. Iron-binding promotes an acireductone dioxygenase reaction producing 2-keto-4-methylthiobutyrate, while nickel-binding promotes an acireductone dioxygenase reaction producing 3-(methylsulfanyl)propanoate.</text>
</comment>
<evidence type="ECO:0000256" key="11">
    <source>
        <dbReference type="ARBA" id="ARBA00023242"/>
    </source>
</evidence>
<evidence type="ECO:0000256" key="1">
    <source>
        <dbReference type="ARBA" id="ARBA00000428"/>
    </source>
</evidence>
<reference evidence="14 15" key="1">
    <citation type="journal article" date="2024" name="Nat. Commun.">
        <title>Phylogenomics reveals the evolutionary origins of lichenization in chlorophyte algae.</title>
        <authorList>
            <person name="Puginier C."/>
            <person name="Libourel C."/>
            <person name="Otte J."/>
            <person name="Skaloud P."/>
            <person name="Haon M."/>
            <person name="Grisel S."/>
            <person name="Petersen M."/>
            <person name="Berrin J.G."/>
            <person name="Delaux P.M."/>
            <person name="Dal Grande F."/>
            <person name="Keller J."/>
        </authorList>
    </citation>
    <scope>NUCLEOTIDE SEQUENCE [LARGE SCALE GENOMIC DNA]</scope>
    <source>
        <strain evidence="14 15">SAG 2036</strain>
    </source>
</reference>
<feature type="binding site" evidence="12">
    <location>
        <position position="110"/>
    </location>
    <ligand>
        <name>Fe(2+)</name>
        <dbReference type="ChEBI" id="CHEBI:29033"/>
        <note>for iron-dependent acireductone dioxygenase activity</note>
    </ligand>
</feature>
<keyword evidence="10 12" id="KW-0486">Methionine biosynthesis</keyword>
<dbReference type="GO" id="GO:0019509">
    <property type="term" value="P:L-methionine salvage from methylthioadenosine"/>
    <property type="evidence" value="ECO:0007669"/>
    <property type="project" value="UniProtKB-UniRule"/>
</dbReference>
<evidence type="ECO:0000256" key="12">
    <source>
        <dbReference type="HAMAP-Rule" id="MF_03154"/>
    </source>
</evidence>
<dbReference type="GO" id="GO:0005634">
    <property type="term" value="C:nucleus"/>
    <property type="evidence" value="ECO:0007669"/>
    <property type="project" value="UniProtKB-SubCell"/>
</dbReference>
<comment type="caution">
    <text evidence="14">The sequence shown here is derived from an EMBL/GenBank/DDBJ whole genome shotgun (WGS) entry which is preliminary data.</text>
</comment>
<evidence type="ECO:0000256" key="4">
    <source>
        <dbReference type="ARBA" id="ARBA00022596"/>
    </source>
</evidence>
<dbReference type="Gene3D" id="2.60.120.10">
    <property type="entry name" value="Jelly Rolls"/>
    <property type="match status" value="1"/>
</dbReference>
<dbReference type="InterPro" id="IPR027496">
    <property type="entry name" value="ARD_euk"/>
</dbReference>
<comment type="pathway">
    <text evidence="12">Amino-acid biosynthesis; L-methionine biosynthesis via salvage pathway; L-methionine from S-methyl-5-thio-alpha-D-ribose 1-phosphate: step 5/6.</text>
</comment>
<evidence type="ECO:0000256" key="8">
    <source>
        <dbReference type="ARBA" id="ARBA00023002"/>
    </source>
</evidence>
<feature type="binding site" evidence="12">
    <location>
        <position position="104"/>
    </location>
    <ligand>
        <name>Fe(2+)</name>
        <dbReference type="ChEBI" id="CHEBI:29033"/>
        <note>for iron-dependent acireductone dioxygenase activity</note>
    </ligand>
</feature>
<comment type="function">
    <text evidence="12">Catalyzes 2 different reactions between oxygen and the acireductone 1,2-dihydroxy-3-keto-5-methylthiopentene (DHK-MTPene) depending upon the metal bound in the active site. Fe-containing acireductone dioxygenase (Fe-ARD) produces formate and 2-keto-4-methylthiobutyrate (KMTB), the alpha-ketoacid precursor of methionine in the methionine recycle pathway. Ni-containing acireductone dioxygenase (Ni-ARD) produces methylthiopropionate, carbon monoxide and formate, and does not lie on the methionine recycle pathway.</text>
</comment>
<dbReference type="InterPro" id="IPR011051">
    <property type="entry name" value="RmlC_Cupin_sf"/>
</dbReference>
<evidence type="ECO:0000256" key="10">
    <source>
        <dbReference type="ARBA" id="ARBA00023167"/>
    </source>
</evidence>
<feature type="binding site" evidence="12">
    <location>
        <position position="149"/>
    </location>
    <ligand>
        <name>Ni(2+)</name>
        <dbReference type="ChEBI" id="CHEBI:49786"/>
        <note>for nickel-dependent acireductone dioxygenase activity</note>
    </ligand>
</feature>
<dbReference type="InterPro" id="IPR004313">
    <property type="entry name" value="ARD"/>
</dbReference>
<keyword evidence="4 12" id="KW-0533">Nickel</keyword>
<name>A0AAW1NWL2_9CHLO</name>
<evidence type="ECO:0000256" key="13">
    <source>
        <dbReference type="SAM" id="MobiDB-lite"/>
    </source>
</evidence>
<dbReference type="FunFam" id="2.60.120.10:FF:000031">
    <property type="entry name" value="1,2-dihydroxy-3-keto-5-methylthiopentene dioxygenase"/>
    <property type="match status" value="1"/>
</dbReference>
<organism evidence="14 15">
    <name type="scientific">Symbiochloris irregularis</name>
    <dbReference type="NCBI Taxonomy" id="706552"/>
    <lineage>
        <taxon>Eukaryota</taxon>
        <taxon>Viridiplantae</taxon>
        <taxon>Chlorophyta</taxon>
        <taxon>core chlorophytes</taxon>
        <taxon>Trebouxiophyceae</taxon>
        <taxon>Trebouxiales</taxon>
        <taxon>Trebouxiaceae</taxon>
        <taxon>Symbiochloris</taxon>
    </lineage>
</organism>
<feature type="binding site" evidence="12">
    <location>
        <position position="110"/>
    </location>
    <ligand>
        <name>Ni(2+)</name>
        <dbReference type="ChEBI" id="CHEBI:49786"/>
        <note>for nickel-dependent acireductone dioxygenase activity</note>
    </ligand>
</feature>
<sequence length="200" mass="23464">MADIDRLAEPDSVESSNLQAWYYDDNGEDQRLPHRYEPNQPASPEKLRDLGVLYWKLDPDQHESDPKLEAIRKKRGYSYQDIITVSPEKLSGYHEKIKSFFEEHLHTDEEIRYILEGSGYFDVRDFDERWIRICCPEGTMIVLPEGIYHRFTLDQADYIKAMRLFVGEPVWTPINRPADDHSSRKEYVTSFMPSTAVTVT</sequence>
<protein>
    <recommendedName>
        <fullName evidence="12">Acireductone dioxygenase</fullName>
    </recommendedName>
    <alternativeName>
        <fullName evidence="12">Acireductone dioxygenase (Fe(2+)-requiring)</fullName>
        <shortName evidence="12">ARD'</shortName>
        <shortName evidence="12">Fe-ARD</shortName>
        <ecNumber evidence="12">1.13.11.54</ecNumber>
    </alternativeName>
    <alternativeName>
        <fullName evidence="12">Acireductone dioxygenase (Ni(2+)-requiring)</fullName>
        <shortName evidence="12">ARD</shortName>
        <shortName evidence="12">Ni-ARD</shortName>
        <ecNumber evidence="12">1.13.11.53</ecNumber>
    </alternativeName>
</protein>
<dbReference type="AlphaFoldDB" id="A0AAW1NWL2"/>
<feature type="binding site" evidence="12">
    <location>
        <position position="106"/>
    </location>
    <ligand>
        <name>Fe(2+)</name>
        <dbReference type="ChEBI" id="CHEBI:29033"/>
        <note>for iron-dependent acireductone dioxygenase activity</note>
    </ligand>
</feature>
<evidence type="ECO:0000256" key="2">
    <source>
        <dbReference type="ARBA" id="ARBA00004413"/>
    </source>
</evidence>
<dbReference type="EMBL" id="JALJOQ010000074">
    <property type="protein sequence ID" value="KAK9801956.1"/>
    <property type="molecule type" value="Genomic_DNA"/>
</dbReference>
<evidence type="ECO:0000313" key="15">
    <source>
        <dbReference type="Proteomes" id="UP001465755"/>
    </source>
</evidence>
<dbReference type="GO" id="GO:0010308">
    <property type="term" value="F:acireductone dioxygenase (Ni2+-requiring) activity"/>
    <property type="evidence" value="ECO:0007669"/>
    <property type="project" value="UniProtKB-UniRule"/>
</dbReference>
<dbReference type="Proteomes" id="UP001465755">
    <property type="component" value="Unassembled WGS sequence"/>
</dbReference>
<keyword evidence="5 12" id="KW-0028">Amino-acid biosynthesis</keyword>
<comment type="subcellular location">
    <subcellularLocation>
        <location evidence="2">Cell membrane</location>
        <topology evidence="2">Peripheral membrane protein</topology>
        <orientation evidence="2">Cytoplasmic side</orientation>
    </subcellularLocation>
    <subcellularLocation>
        <location evidence="12">Cytoplasm</location>
    </subcellularLocation>
    <subcellularLocation>
        <location evidence="12">Nucleus</location>
    </subcellularLocation>
</comment>
<evidence type="ECO:0000256" key="7">
    <source>
        <dbReference type="ARBA" id="ARBA00022964"/>
    </source>
</evidence>
<feature type="binding site" evidence="12">
    <location>
        <position position="106"/>
    </location>
    <ligand>
        <name>Ni(2+)</name>
        <dbReference type="ChEBI" id="CHEBI:49786"/>
        <note>for nickel-dependent acireductone dioxygenase activity</note>
    </ligand>
</feature>
<dbReference type="GO" id="GO:0005737">
    <property type="term" value="C:cytoplasm"/>
    <property type="evidence" value="ECO:0007669"/>
    <property type="project" value="UniProtKB-SubCell"/>
</dbReference>
<dbReference type="GO" id="GO:0005506">
    <property type="term" value="F:iron ion binding"/>
    <property type="evidence" value="ECO:0007669"/>
    <property type="project" value="UniProtKB-UniRule"/>
</dbReference>
<keyword evidence="7 12" id="KW-0223">Dioxygenase</keyword>
<feature type="binding site" evidence="12">
    <location>
        <position position="149"/>
    </location>
    <ligand>
        <name>Fe(2+)</name>
        <dbReference type="ChEBI" id="CHEBI:29033"/>
        <note>for iron-dependent acireductone dioxygenase activity</note>
    </ligand>
</feature>
<proteinExistence type="inferred from homology"/>
<dbReference type="EC" id="1.13.11.53" evidence="12"/>
<dbReference type="SUPFAM" id="SSF51182">
    <property type="entry name" value="RmlC-like cupins"/>
    <property type="match status" value="1"/>
</dbReference>
<comment type="catalytic activity">
    <reaction evidence="12">
        <text>1,2-dihydroxy-5-(methylsulfanyl)pent-1-en-3-one + O2 = 3-(methylsulfanyl)propanoate + CO + formate + 2 H(+)</text>
        <dbReference type="Rhea" id="RHEA:14161"/>
        <dbReference type="ChEBI" id="CHEBI:15378"/>
        <dbReference type="ChEBI" id="CHEBI:15379"/>
        <dbReference type="ChEBI" id="CHEBI:15740"/>
        <dbReference type="ChEBI" id="CHEBI:17245"/>
        <dbReference type="ChEBI" id="CHEBI:49016"/>
        <dbReference type="ChEBI" id="CHEBI:49252"/>
        <dbReference type="EC" id="1.13.11.53"/>
    </reaction>
</comment>
<dbReference type="InterPro" id="IPR014710">
    <property type="entry name" value="RmlC-like_jellyroll"/>
</dbReference>
<keyword evidence="8 12" id="KW-0560">Oxidoreductase</keyword>
<accession>A0AAW1NWL2</accession>
<evidence type="ECO:0000313" key="14">
    <source>
        <dbReference type="EMBL" id="KAK9801956.1"/>
    </source>
</evidence>
<feature type="region of interest" description="Disordered" evidence="13">
    <location>
        <begin position="1"/>
        <end position="20"/>
    </location>
</feature>
<dbReference type="Pfam" id="PF03079">
    <property type="entry name" value="ARD"/>
    <property type="match status" value="1"/>
</dbReference>